<reference evidence="1 2" key="1">
    <citation type="submission" date="2021-06" db="EMBL/GenBank/DDBJ databases">
        <title>Caerostris extrusa draft genome.</title>
        <authorList>
            <person name="Kono N."/>
            <person name="Arakawa K."/>
        </authorList>
    </citation>
    <scope>NUCLEOTIDE SEQUENCE [LARGE SCALE GENOMIC DNA]</scope>
</reference>
<gene>
    <name evidence="1" type="ORF">CEXT_562881</name>
</gene>
<dbReference type="EMBL" id="BPLR01016499">
    <property type="protein sequence ID" value="GIY84294.1"/>
    <property type="molecule type" value="Genomic_DNA"/>
</dbReference>
<accession>A0AAV4WPX1</accession>
<keyword evidence="2" id="KW-1185">Reference proteome</keyword>
<evidence type="ECO:0000313" key="1">
    <source>
        <dbReference type="EMBL" id="GIY84294.1"/>
    </source>
</evidence>
<organism evidence="1 2">
    <name type="scientific">Caerostris extrusa</name>
    <name type="common">Bark spider</name>
    <name type="synonym">Caerostris bankana</name>
    <dbReference type="NCBI Taxonomy" id="172846"/>
    <lineage>
        <taxon>Eukaryota</taxon>
        <taxon>Metazoa</taxon>
        <taxon>Ecdysozoa</taxon>
        <taxon>Arthropoda</taxon>
        <taxon>Chelicerata</taxon>
        <taxon>Arachnida</taxon>
        <taxon>Araneae</taxon>
        <taxon>Araneomorphae</taxon>
        <taxon>Entelegynae</taxon>
        <taxon>Araneoidea</taxon>
        <taxon>Araneidae</taxon>
        <taxon>Caerostris</taxon>
    </lineage>
</organism>
<comment type="caution">
    <text evidence="1">The sequence shown here is derived from an EMBL/GenBank/DDBJ whole genome shotgun (WGS) entry which is preliminary data.</text>
</comment>
<protein>
    <submittedName>
        <fullName evidence="1">Uncharacterized protein</fullName>
    </submittedName>
</protein>
<sequence length="160" mass="17646">MRNLKPNDSASIHNNQIRCVEPCMGIQRQRSPRIGFLRSPSPLVRQPRTGPPVALINGMRLTLSGVPEGSTRRTSKSRRIKGFIKVWLTYGKLFDKREREGRFLCGESLQSPSSICPSAVEPGPPVALINGMRPTLSGIPEGTPEGYQSLAESKDFIKFG</sequence>
<dbReference type="Proteomes" id="UP001054945">
    <property type="component" value="Unassembled WGS sequence"/>
</dbReference>
<proteinExistence type="predicted"/>
<name>A0AAV4WPX1_CAEEX</name>
<dbReference type="AlphaFoldDB" id="A0AAV4WPX1"/>
<evidence type="ECO:0000313" key="2">
    <source>
        <dbReference type="Proteomes" id="UP001054945"/>
    </source>
</evidence>